<dbReference type="InterPro" id="IPR000182">
    <property type="entry name" value="GNAT_dom"/>
</dbReference>
<feature type="domain" description="N-acetyltransferase" evidence="2">
    <location>
        <begin position="4"/>
        <end position="163"/>
    </location>
</feature>
<dbReference type="OrthoDB" id="9799681at2"/>
<name>A0A5P2FZP4_9BACT</name>
<reference evidence="3 4" key="1">
    <citation type="submission" date="2019-09" db="EMBL/GenBank/DDBJ databases">
        <title>Complete genome sequence of Arachidicoccus sp. B3-10 isolated from apple orchard soil.</title>
        <authorList>
            <person name="Kim H.S."/>
            <person name="Han K.-I."/>
            <person name="Suh M.K."/>
            <person name="Lee K.C."/>
            <person name="Eom M.K."/>
            <person name="Kim J.-S."/>
            <person name="Kang S.W."/>
            <person name="Sin Y."/>
            <person name="Lee J.-S."/>
        </authorList>
    </citation>
    <scope>NUCLEOTIDE SEQUENCE [LARGE SCALE GENOMIC DNA]</scope>
    <source>
        <strain evidence="3 4">B3-10</strain>
    </source>
</reference>
<keyword evidence="1 3" id="KW-0808">Transferase</keyword>
<accession>A0A5P2FZP4</accession>
<dbReference type="SUPFAM" id="SSF55729">
    <property type="entry name" value="Acyl-CoA N-acyltransferases (Nat)"/>
    <property type="match status" value="1"/>
</dbReference>
<dbReference type="PANTHER" id="PTHR13947:SF37">
    <property type="entry name" value="LD18367P"/>
    <property type="match status" value="1"/>
</dbReference>
<dbReference type="PROSITE" id="PS51186">
    <property type="entry name" value="GNAT"/>
    <property type="match status" value="1"/>
</dbReference>
<dbReference type="PANTHER" id="PTHR13947">
    <property type="entry name" value="GNAT FAMILY N-ACETYLTRANSFERASE"/>
    <property type="match status" value="1"/>
</dbReference>
<gene>
    <name evidence="3" type="ORF">E0W69_010125</name>
</gene>
<dbReference type="AlphaFoldDB" id="A0A5P2FZP4"/>
<evidence type="ECO:0000313" key="4">
    <source>
        <dbReference type="Proteomes" id="UP000292424"/>
    </source>
</evidence>
<evidence type="ECO:0000259" key="2">
    <source>
        <dbReference type="PROSITE" id="PS51186"/>
    </source>
</evidence>
<organism evidence="3 4">
    <name type="scientific">Rhizosphaericola mali</name>
    <dbReference type="NCBI Taxonomy" id="2545455"/>
    <lineage>
        <taxon>Bacteria</taxon>
        <taxon>Pseudomonadati</taxon>
        <taxon>Bacteroidota</taxon>
        <taxon>Chitinophagia</taxon>
        <taxon>Chitinophagales</taxon>
        <taxon>Chitinophagaceae</taxon>
        <taxon>Rhizosphaericola</taxon>
    </lineage>
</organism>
<keyword evidence="4" id="KW-1185">Reference proteome</keyword>
<sequence>MKEIEIKPLNNMYTEACIQLILNIQQNEFGVPITRDDQPDLLDIEKFYLNDGGIFLGAFVENKLVGTIAYLNMGHHAAAMRKMFVAKEYRGKEWKIGQQLLDRFEMICKEKNIQDVYLGTFHVLEAAQKFYKKNDYIQIEKVKLPSYFPLMQVDDVFFHKNLENAISR</sequence>
<dbReference type="Proteomes" id="UP000292424">
    <property type="component" value="Chromosome"/>
</dbReference>
<dbReference type="EMBL" id="CP044016">
    <property type="protein sequence ID" value="QES88996.1"/>
    <property type="molecule type" value="Genomic_DNA"/>
</dbReference>
<dbReference type="Gene3D" id="3.40.630.30">
    <property type="match status" value="1"/>
</dbReference>
<evidence type="ECO:0000313" key="3">
    <source>
        <dbReference type="EMBL" id="QES88996.1"/>
    </source>
</evidence>
<dbReference type="InterPro" id="IPR050769">
    <property type="entry name" value="NAT_camello-type"/>
</dbReference>
<dbReference type="CDD" id="cd04301">
    <property type="entry name" value="NAT_SF"/>
    <property type="match status" value="1"/>
</dbReference>
<dbReference type="Pfam" id="PF00583">
    <property type="entry name" value="Acetyltransf_1"/>
    <property type="match status" value="1"/>
</dbReference>
<proteinExistence type="predicted"/>
<dbReference type="RefSeq" id="WP_131329942.1">
    <property type="nucleotide sequence ID" value="NZ_CP044016.1"/>
</dbReference>
<evidence type="ECO:0000256" key="1">
    <source>
        <dbReference type="ARBA" id="ARBA00022679"/>
    </source>
</evidence>
<dbReference type="InterPro" id="IPR016181">
    <property type="entry name" value="Acyl_CoA_acyltransferase"/>
</dbReference>
<dbReference type="GO" id="GO:0008080">
    <property type="term" value="F:N-acetyltransferase activity"/>
    <property type="evidence" value="ECO:0007669"/>
    <property type="project" value="InterPro"/>
</dbReference>
<dbReference type="KEGG" id="arac:E0W69_010125"/>
<protein>
    <submittedName>
        <fullName evidence="3">GNAT family N-acetyltransferase</fullName>
    </submittedName>
</protein>